<accession>D3SW33</accession>
<dbReference type="PaxDb" id="547559-Nmag_2125"/>
<proteinExistence type="predicted"/>
<evidence type="ECO:0000313" key="2">
    <source>
        <dbReference type="EMBL" id="ADD05694.1"/>
    </source>
</evidence>
<feature type="transmembrane region" description="Helical" evidence="1">
    <location>
        <begin position="21"/>
        <end position="44"/>
    </location>
</feature>
<evidence type="ECO:0000313" key="5">
    <source>
        <dbReference type="Proteomes" id="UP000011543"/>
    </source>
</evidence>
<dbReference type="KEGG" id="nmg:Nmag_2125"/>
<organism evidence="2 4">
    <name type="scientific">Natrialba magadii (strain ATCC 43099 / DSM 3394 / CCM 3739 / CIP 104546 / IAM 13178 / JCM 8861 / NBRC 102185 / NCIMB 2190 / MS3)</name>
    <name type="common">Natronobacterium magadii</name>
    <dbReference type="NCBI Taxonomy" id="547559"/>
    <lineage>
        <taxon>Archaea</taxon>
        <taxon>Methanobacteriati</taxon>
        <taxon>Methanobacteriota</taxon>
        <taxon>Stenosarchaea group</taxon>
        <taxon>Halobacteria</taxon>
        <taxon>Halobacteriales</taxon>
        <taxon>Natrialbaceae</taxon>
        <taxon>Natrialba</taxon>
    </lineage>
</organism>
<protein>
    <submittedName>
        <fullName evidence="2">Uncharacterized protein</fullName>
    </submittedName>
</protein>
<keyword evidence="1" id="KW-0472">Membrane</keyword>
<keyword evidence="4" id="KW-1185">Reference proteome</keyword>
<dbReference type="eggNOG" id="arCOG13462">
    <property type="taxonomic scope" value="Archaea"/>
</dbReference>
<dbReference type="RefSeq" id="WP_004267334.1">
    <property type="nucleotide sequence ID" value="NC_013922.1"/>
</dbReference>
<keyword evidence="1" id="KW-0812">Transmembrane</keyword>
<dbReference type="EMBL" id="AOHS01000034">
    <property type="protein sequence ID" value="ELY29895.1"/>
    <property type="molecule type" value="Genomic_DNA"/>
</dbReference>
<dbReference type="GeneID" id="31795549"/>
<reference evidence="2" key="4">
    <citation type="submission" date="2016-09" db="EMBL/GenBank/DDBJ databases">
        <authorList>
            <person name="Pfeiffer F."/>
        </authorList>
    </citation>
    <scope>NUCLEOTIDE SEQUENCE</scope>
    <source>
        <strain evidence="2">ATCC 43099</strain>
    </source>
</reference>
<dbReference type="EMBL" id="CP001932">
    <property type="protein sequence ID" value="ADD05694.1"/>
    <property type="molecule type" value="Genomic_DNA"/>
</dbReference>
<dbReference type="Proteomes" id="UP000001879">
    <property type="component" value="Chromosome"/>
</dbReference>
<feature type="transmembrane region" description="Helical" evidence="1">
    <location>
        <begin position="56"/>
        <end position="75"/>
    </location>
</feature>
<evidence type="ECO:0000313" key="4">
    <source>
        <dbReference type="Proteomes" id="UP000001879"/>
    </source>
</evidence>
<dbReference type="AlphaFoldDB" id="D3SW33"/>
<gene>
    <name evidence="2" type="ordered locus">Nmag_2125</name>
    <name evidence="3" type="ORF">C500_09794</name>
</gene>
<evidence type="ECO:0000313" key="3">
    <source>
        <dbReference type="EMBL" id="ELY29895.1"/>
    </source>
</evidence>
<dbReference type="HOGENOM" id="CLU_2447744_0_0_2"/>
<dbReference type="Proteomes" id="UP000011543">
    <property type="component" value="Unassembled WGS sequence"/>
</dbReference>
<sequence length="89" mass="9459">MSESHHSTSSPRERAYIASGLISAVIAVYYLPIVFGPVAGYFGFRLYSDRAEPTGVAIVLLGILGMLLGFFNIVIPSTLGIEIGGRLGN</sequence>
<reference evidence="4" key="1">
    <citation type="submission" date="2010-02" db="EMBL/GenBank/DDBJ databases">
        <title>Complete sequence of chromosome of Natrialba magadii ATCC 43099.</title>
        <authorList>
            <consortium name="US DOE Joint Genome Institute"/>
            <person name="Lucas S."/>
            <person name="Copeland A."/>
            <person name="Lapidus A."/>
            <person name="Cheng J.-F."/>
            <person name="Bruce D."/>
            <person name="Goodwin L."/>
            <person name="Pitluck S."/>
            <person name="Davenport K."/>
            <person name="Saunders E."/>
            <person name="Detter J.C."/>
            <person name="Han C."/>
            <person name="Tapia R."/>
            <person name="Land M."/>
            <person name="Hauser L."/>
            <person name="Kyrpides N."/>
            <person name="Mikhailova N."/>
            <person name="De Castro R.E."/>
            <person name="Maupin-Furlow J.A."/>
            <person name="Woyke T."/>
        </authorList>
    </citation>
    <scope>NUCLEOTIDE SEQUENCE [LARGE SCALE GENOMIC DNA]</scope>
    <source>
        <strain evidence="4">ATCC 43099 / DSM 3394 / CCM 3739 / CIP 104546 / IAM 13178 / JCM 8861 / NBRC 102185 / NCIMB 2190 / MS3</strain>
    </source>
</reference>
<name>D3SW33_NATMM</name>
<reference evidence="3 5" key="3">
    <citation type="journal article" date="2014" name="PLoS Genet.">
        <title>Phylogenetically driven sequencing of extremely halophilic archaea reveals strategies for static and dynamic osmo-response.</title>
        <authorList>
            <person name="Becker E.A."/>
            <person name="Seitzer P.M."/>
            <person name="Tritt A."/>
            <person name="Larsen D."/>
            <person name="Krusor M."/>
            <person name="Yao A.I."/>
            <person name="Wu D."/>
            <person name="Madern D."/>
            <person name="Eisen J.A."/>
            <person name="Darling A.E."/>
            <person name="Facciotti M.T."/>
        </authorList>
    </citation>
    <scope>NUCLEOTIDE SEQUENCE [LARGE SCALE GENOMIC DNA]</scope>
    <source>
        <strain evidence="5">ATCC 43099 / DSM 3394 / CCM 3739 / CIP 104546 / IAM 13178 / JCM 8861 / NBRC 102185 / NCIMB 2190 / MS3</strain>
        <strain evidence="3">MS-3</strain>
    </source>
</reference>
<keyword evidence="1" id="KW-1133">Transmembrane helix</keyword>
<evidence type="ECO:0000256" key="1">
    <source>
        <dbReference type="SAM" id="Phobius"/>
    </source>
</evidence>
<reference evidence="2 4" key="2">
    <citation type="journal article" date="2012" name="BMC Genomics">
        <title>A comparative genomics perspective on the genetic content of the alkaliphilic haloarchaeon Natrialba magadii ATCC 43099T.</title>
        <authorList>
            <person name="Siddaramappa S."/>
            <person name="Challacombe J.F."/>
            <person name="Decastro R.E."/>
            <person name="Pfeiffer F."/>
            <person name="Sastre D.E."/>
            <person name="Gimenez M.I."/>
            <person name="Paggi R.A."/>
            <person name="Detter J.C."/>
            <person name="Davenport K.W."/>
            <person name="Goodwin L.A."/>
            <person name="Kyrpides N."/>
            <person name="Tapia R."/>
            <person name="Pitluck S."/>
            <person name="Lucas S."/>
            <person name="Woyke T."/>
            <person name="Maupin-Furlow J.A."/>
        </authorList>
    </citation>
    <scope>NUCLEOTIDE SEQUENCE [LARGE SCALE GENOMIC DNA]</scope>
    <source>
        <strain evidence="2">ATCC 43099</strain>
        <strain evidence="4">ATCC 43099 / DSM 3394 / CCM 3739 / CIP 104546 / IAM 13178 / JCM 8861 / NBRC 102185 / NCIMB 2190 / MS3</strain>
    </source>
</reference>
<dbReference type="OrthoDB" id="379841at2157"/>